<protein>
    <recommendedName>
        <fullName evidence="3">Nucleotidyl transferase domain-containing protein</fullName>
    </recommendedName>
</protein>
<reference evidence="4 5" key="1">
    <citation type="journal article" date="2016" name="Nat. Commun.">
        <title>Thousands of microbial genomes shed light on interconnected biogeochemical processes in an aquifer system.</title>
        <authorList>
            <person name="Anantharaman K."/>
            <person name="Brown C.T."/>
            <person name="Hug L.A."/>
            <person name="Sharon I."/>
            <person name="Castelle C.J."/>
            <person name="Probst A.J."/>
            <person name="Thomas B.C."/>
            <person name="Singh A."/>
            <person name="Wilkins M.J."/>
            <person name="Karaoz U."/>
            <person name="Brodie E.L."/>
            <person name="Williams K.H."/>
            <person name="Hubbard S.S."/>
            <person name="Banfield J.F."/>
        </authorList>
    </citation>
    <scope>NUCLEOTIDE SEQUENCE [LARGE SCALE GENOMIC DNA]</scope>
</reference>
<proteinExistence type="predicted"/>
<evidence type="ECO:0000313" key="5">
    <source>
        <dbReference type="Proteomes" id="UP000177838"/>
    </source>
</evidence>
<dbReference type="InterPro" id="IPR029044">
    <property type="entry name" value="Nucleotide-diphossugar_trans"/>
</dbReference>
<dbReference type="Gene3D" id="3.90.550.10">
    <property type="entry name" value="Spore Coat Polysaccharide Biosynthesis Protein SpsA, Chain A"/>
    <property type="match status" value="1"/>
</dbReference>
<dbReference type="PANTHER" id="PTHR43584:SF8">
    <property type="entry name" value="N-ACETYLMURAMATE ALPHA-1-PHOSPHATE URIDYLYLTRANSFERASE"/>
    <property type="match status" value="1"/>
</dbReference>
<dbReference type="AlphaFoldDB" id="A0A1G2QI09"/>
<accession>A0A1G2QI09</accession>
<evidence type="ECO:0000259" key="3">
    <source>
        <dbReference type="Pfam" id="PF00483"/>
    </source>
</evidence>
<dbReference type="InterPro" id="IPR050065">
    <property type="entry name" value="GlmU-like"/>
</dbReference>
<dbReference type="CDD" id="cd04181">
    <property type="entry name" value="NTP_transferase"/>
    <property type="match status" value="1"/>
</dbReference>
<organism evidence="4 5">
    <name type="scientific">Candidatus Vogelbacteria bacterium RIFOXYD1_FULL_46_19</name>
    <dbReference type="NCBI Taxonomy" id="1802439"/>
    <lineage>
        <taxon>Bacteria</taxon>
        <taxon>Candidatus Vogeliibacteriota</taxon>
    </lineage>
</organism>
<dbReference type="InterPro" id="IPR005835">
    <property type="entry name" value="NTP_transferase_dom"/>
</dbReference>
<feature type="domain" description="Nucleotidyl transferase" evidence="3">
    <location>
        <begin position="2"/>
        <end position="190"/>
    </location>
</feature>
<dbReference type="PANTHER" id="PTHR43584">
    <property type="entry name" value="NUCLEOTIDYL TRANSFERASE"/>
    <property type="match status" value="1"/>
</dbReference>
<name>A0A1G2QI09_9BACT</name>
<keyword evidence="1" id="KW-0808">Transferase</keyword>
<dbReference type="Pfam" id="PF00483">
    <property type="entry name" value="NTP_transferase"/>
    <property type="match status" value="1"/>
</dbReference>
<keyword evidence="2" id="KW-0548">Nucleotidyltransferase</keyword>
<gene>
    <name evidence="4" type="ORF">A2589_02280</name>
</gene>
<dbReference type="EMBL" id="MHTK01000006">
    <property type="protein sequence ID" value="OHA59662.1"/>
    <property type="molecule type" value="Genomic_DNA"/>
</dbReference>
<evidence type="ECO:0000256" key="1">
    <source>
        <dbReference type="ARBA" id="ARBA00022679"/>
    </source>
</evidence>
<dbReference type="Proteomes" id="UP000177838">
    <property type="component" value="Unassembled WGS sequence"/>
</dbReference>
<sequence>MKAVILAAGRGRRMGRLTDTLPKPLISVLGKPIIHHIIESLPPSIDHIIVVIGYQGNKIKRYLKEKFPLVSFSFVRQDRLVGPAYALLQVKDFFTKPQERFILIYGDELPSKTEIKKCLSHNYSCLCHFISKPIPTGVVKVNKDGMIIKLVEHRKPTSKPVMAAGGVMVLNSDIFNYRKVLHQKSGEYYLTPMLNRFNKAYPMYIVLGQDDLYFTTPADIERFSK</sequence>
<evidence type="ECO:0000256" key="2">
    <source>
        <dbReference type="ARBA" id="ARBA00022695"/>
    </source>
</evidence>
<dbReference type="GO" id="GO:0016779">
    <property type="term" value="F:nucleotidyltransferase activity"/>
    <property type="evidence" value="ECO:0007669"/>
    <property type="project" value="UniProtKB-KW"/>
</dbReference>
<dbReference type="SUPFAM" id="SSF53448">
    <property type="entry name" value="Nucleotide-diphospho-sugar transferases"/>
    <property type="match status" value="1"/>
</dbReference>
<dbReference type="STRING" id="1802439.A2589_02280"/>
<comment type="caution">
    <text evidence="4">The sequence shown here is derived from an EMBL/GenBank/DDBJ whole genome shotgun (WGS) entry which is preliminary data.</text>
</comment>
<evidence type="ECO:0000313" key="4">
    <source>
        <dbReference type="EMBL" id="OHA59662.1"/>
    </source>
</evidence>